<keyword evidence="4 5" id="KW-0472">Membrane</keyword>
<dbReference type="EMBL" id="AC126564">
    <property type="status" value="NOT_ANNOTATED_CDS"/>
    <property type="molecule type" value="Genomic_DNA"/>
</dbReference>
<dbReference type="InterPro" id="IPR000832">
    <property type="entry name" value="GPCR_2_secretin-like"/>
</dbReference>
<dbReference type="Pfam" id="PF00002">
    <property type="entry name" value="7tm_2"/>
    <property type="match status" value="1"/>
</dbReference>
<dbReference type="EMBL" id="AC078925">
    <property type="status" value="NOT_ANNOTATED_CDS"/>
    <property type="molecule type" value="Genomic_DNA"/>
</dbReference>
<dbReference type="HGNC" id="HGNC:19893">
    <property type="gene designation" value="ADGRD1"/>
</dbReference>
<dbReference type="SMR" id="A0A087WYZ5"/>
<reference evidence="7" key="4">
    <citation type="submission" date="2025-08" db="UniProtKB">
        <authorList>
            <consortium name="Ensembl"/>
        </authorList>
    </citation>
    <scope>IDENTIFICATION</scope>
</reference>
<feature type="transmembrane region" description="Helical" evidence="5">
    <location>
        <begin position="163"/>
        <end position="188"/>
    </location>
</feature>
<dbReference type="PROSITE" id="PS00650">
    <property type="entry name" value="G_PROTEIN_RECEP_F2_2"/>
    <property type="match status" value="1"/>
</dbReference>
<dbReference type="ExpressionAtlas" id="A0A087WYZ5">
    <property type="expression patterns" value="baseline and differential"/>
</dbReference>
<feature type="transmembrane region" description="Helical" evidence="5">
    <location>
        <begin position="124"/>
        <end position="143"/>
    </location>
</feature>
<evidence type="ECO:0000256" key="3">
    <source>
        <dbReference type="ARBA" id="ARBA00022989"/>
    </source>
</evidence>
<sequence>MQVVPLELARGHQVALSSISYVGCSLSVLCLVATLVTFAVLSSVSTIRNQRYHIHANLSFAVLVAQVLLLISFRLEPGTTPCQVMAVLLHYFFLSAFAWMLVEGLHLYSMVIKVFGSEDSKHRYYYGMGWGFPLLICIISLSFAMDSYGTSNNCWLSLASGAIWAFVAPALFVIVVNIGILIAVTRVISQISADNYKIHGDPSAFKLTAKAVAVLLPILGTSWVFGVLAVNGCAVVFQYMFATLNSLQGLFIFLFHCLLNSEARWAKEGRAESLSRMVAGQKGCMITKPSDPLIATPSDPLQGLRWIPVAGRQCSHGSPPAHPPACPPRICLFASLSHSPRDIHC</sequence>
<dbReference type="AlphaFoldDB" id="A0A087WYZ5"/>
<reference evidence="7 8" key="3">
    <citation type="journal article" date="2006" name="Nature">
        <title>The finished DNA sequence of human chromosome 12.</title>
        <authorList>
            <consortium name="Baylor College of Medicine Human Genome Sequencing Center Sequence Production Team"/>
            <person name="Scherer S.E."/>
            <person name="Muzny D.M."/>
            <person name="Buhay C.J."/>
            <person name="Chen R."/>
            <person name="Cree A."/>
            <person name="Ding Y."/>
            <person name="Dugan-Rocha S."/>
            <person name="Gill R."/>
            <person name="Gunaratne P."/>
            <person name="Harris R.A."/>
            <person name="Hawes A.C."/>
            <person name="Hernandez J."/>
            <person name="Hodgson A.V."/>
            <person name="Hume J."/>
            <person name="Jackson A."/>
            <person name="Khan Z.M."/>
            <person name="Kovar-Smith C."/>
            <person name="Lewis L.R."/>
            <person name="Lozado R.J."/>
            <person name="Metzker M.L."/>
            <person name="Milosavljevic A."/>
            <person name="Miner G.R."/>
            <person name="Montgomery K.T."/>
            <person name="Morgan M.B."/>
            <person name="Nazareth L.V."/>
            <person name="Scott G."/>
            <person name="Sodergren E."/>
            <person name="Song X.Z."/>
            <person name="Steffen D."/>
            <person name="Lovering R.C."/>
            <person name="Wheeler D.A."/>
            <person name="Worley K.C."/>
            <person name="Yuan Y."/>
            <person name="Zhang Z."/>
            <person name="Adams C.Q."/>
            <person name="Ansari-Lari M.A."/>
            <person name="Ayele M."/>
            <person name="Brown M.J."/>
            <person name="Chen G."/>
            <person name="Chen Z."/>
            <person name="Clerc-Blankenburg K.P."/>
            <person name="Davis C."/>
            <person name="Delgado O."/>
            <person name="Dinh H.H."/>
            <person name="Draper H."/>
            <person name="Gonzalez-Garay M.L."/>
            <person name="Havlak P."/>
            <person name="Jackson L.R."/>
            <person name="Jacob L.S."/>
            <person name="Kelly S.H."/>
            <person name="Li L."/>
            <person name="Li Z."/>
            <person name="Liu J."/>
            <person name="Liu W."/>
            <person name="Lu J."/>
            <person name="Maheshwari M."/>
            <person name="Nguyen B.V."/>
            <person name="Okwuonu G.O."/>
            <person name="Pasternak S."/>
            <person name="Perez L.M."/>
            <person name="Plopper F.J."/>
            <person name="Santibanez J."/>
            <person name="Shen H."/>
            <person name="Tabor P.E."/>
            <person name="Verduzco D."/>
            <person name="Waldron L."/>
            <person name="Wang Q."/>
            <person name="Williams G.A."/>
            <person name="Zhang J."/>
            <person name="Zhou J."/>
            <person name="Allen C.C."/>
            <person name="Amin A.G."/>
            <person name="Anyalebechi V."/>
            <person name="Bailey M."/>
            <person name="Barbaria J.A."/>
            <person name="Bimage K.E."/>
            <person name="Bryant N.P."/>
            <person name="Burch P.E."/>
            <person name="Burkett C.E."/>
            <person name="Burrell K.L."/>
            <person name="Calderon E."/>
            <person name="Cardenas V."/>
            <person name="Carter K."/>
            <person name="Casias K."/>
            <person name="Cavazos I."/>
            <person name="Cavazos S.R."/>
            <person name="Ceasar H."/>
            <person name="Chacko J."/>
            <person name="Chan S.N."/>
            <person name="Chavez D."/>
            <person name="Christopoulos C."/>
            <person name="Chu J."/>
            <person name="Cockrell R."/>
            <person name="Cox C.D."/>
            <person name="Dang M."/>
            <person name="Dathorne S.R."/>
            <person name="David R."/>
            <person name="Davis C.M."/>
            <person name="Davy-Carroll L."/>
            <person name="Deshazo D.R."/>
            <person name="Donlin J.E."/>
            <person name="D'Souza L."/>
            <person name="Eaves K.A."/>
            <person name="Egan A."/>
            <person name="Emery-Cohen A.J."/>
            <person name="Escotto M."/>
            <person name="Flagg N."/>
            <person name="Forbes L.D."/>
            <person name="Gabisi A.M."/>
            <person name="Garza M."/>
            <person name="Hamilton C."/>
            <person name="Henderson N."/>
            <person name="Hernandez O."/>
            <person name="Hines S."/>
            <person name="Hogues M.E."/>
            <person name="Huang M."/>
            <person name="Idlebird D.G."/>
            <person name="Johnson R."/>
            <person name="Jolivet A."/>
            <person name="Jones S."/>
            <person name="Kagan R."/>
            <person name="King L.M."/>
            <person name="Leal B."/>
            <person name="Lebow H."/>
            <person name="Lee S."/>
            <person name="LeVan J.M."/>
            <person name="Lewis L.C."/>
            <person name="London P."/>
            <person name="Lorensuhewa L.M."/>
            <person name="Loulseged H."/>
            <person name="Lovett D.A."/>
            <person name="Lucier A."/>
            <person name="Lucier R.L."/>
            <person name="Ma J."/>
            <person name="Madu R.C."/>
            <person name="Mapua P."/>
            <person name="Martindale A.D."/>
            <person name="Martinez E."/>
            <person name="Massey E."/>
            <person name="Mawhiney S."/>
            <person name="Meador M.G."/>
            <person name="Mendez S."/>
            <person name="Mercado C."/>
            <person name="Mercado I.C."/>
            <person name="Merritt C.E."/>
            <person name="Miner Z.L."/>
            <person name="Minja E."/>
            <person name="Mitchell T."/>
            <person name="Mohabbat F."/>
            <person name="Mohabbat K."/>
            <person name="Montgomery B."/>
            <person name="Moore N."/>
            <person name="Morris S."/>
            <person name="Munidasa M."/>
            <person name="Ngo R.N."/>
            <person name="Nguyen N.B."/>
            <person name="Nickerson E."/>
            <person name="Nwaokelemeh O.O."/>
            <person name="Nwokenkwo S."/>
            <person name="Obregon M."/>
            <person name="Oguh M."/>
            <person name="Oragunye N."/>
            <person name="Oviedo R.J."/>
            <person name="Parish B.J."/>
            <person name="Parker D.N."/>
            <person name="Parrish J."/>
            <person name="Parks K.L."/>
            <person name="Paul H.A."/>
            <person name="Payton B.A."/>
            <person name="Perez A."/>
            <person name="Perrin W."/>
            <person name="Pickens A."/>
            <person name="Primus E.L."/>
            <person name="Pu L.L."/>
            <person name="Puazo M."/>
            <person name="Quiles M.M."/>
            <person name="Quiroz J.B."/>
            <person name="Rabata D."/>
            <person name="Reeves K."/>
            <person name="Ruiz S.J."/>
            <person name="Shao H."/>
            <person name="Sisson I."/>
            <person name="Sonaike T."/>
            <person name="Sorelle R.P."/>
            <person name="Sutton A.E."/>
            <person name="Svatek A.F."/>
            <person name="Svetz L.A."/>
            <person name="Tamerisa K.S."/>
            <person name="Taylor T.R."/>
            <person name="Teague B."/>
            <person name="Thomas N."/>
            <person name="Thorn R.D."/>
            <person name="Trejos Z.Y."/>
            <person name="Trevino B.K."/>
            <person name="Ukegbu O.N."/>
            <person name="Urban J.B."/>
            <person name="Vasquez L.I."/>
            <person name="Vera V.A."/>
            <person name="Villasana D.M."/>
            <person name="Wang L."/>
            <person name="Ward-Moore S."/>
            <person name="Warren J.T."/>
            <person name="Wei X."/>
            <person name="White F."/>
            <person name="Williamson A.L."/>
            <person name="Wleczyk R."/>
            <person name="Wooden H.S."/>
            <person name="Wooden S.H."/>
            <person name="Yen J."/>
            <person name="Yoon L."/>
            <person name="Yoon V."/>
            <person name="Zorrilla S.E."/>
            <person name="Nelson D."/>
            <person name="Kucherlapati R."/>
            <person name="Weinstock G."/>
            <person name="Gibbs R.A."/>
            <person name="null."/>
        </authorList>
    </citation>
    <scope>NUCLEOTIDE SEQUENCE [LARGE SCALE GENOMIC DNA]</scope>
</reference>
<evidence type="ECO:0000256" key="1">
    <source>
        <dbReference type="ARBA" id="ARBA00004141"/>
    </source>
</evidence>
<dbReference type="VEuPathDB" id="HostDB:ENSG00000111452"/>
<name>A0A087WYZ5_HUMAN</name>
<feature type="transmembrane region" description="Helical" evidence="5">
    <location>
        <begin position="20"/>
        <end position="44"/>
    </location>
</feature>
<dbReference type="GO" id="GO:0007166">
    <property type="term" value="P:cell surface receptor signaling pathway"/>
    <property type="evidence" value="ECO:0007669"/>
    <property type="project" value="InterPro"/>
</dbReference>
<proteinExistence type="evidence at protein level"/>
<dbReference type="ChiTaRS" id="ADGRD1">
    <property type="organism name" value="human"/>
</dbReference>
<dbReference type="UCSC" id="uc009zyp.4">
    <property type="organism name" value="human"/>
</dbReference>
<evidence type="ECO:0000313" key="8">
    <source>
        <dbReference type="Proteomes" id="UP000005640"/>
    </source>
</evidence>
<feature type="transmembrane region" description="Helical" evidence="5">
    <location>
        <begin position="56"/>
        <end position="75"/>
    </location>
</feature>
<feature type="transmembrane region" description="Helical" evidence="5">
    <location>
        <begin position="209"/>
        <end position="230"/>
    </location>
</feature>
<keyword evidence="2 5" id="KW-0812">Transmembrane</keyword>
<dbReference type="EMBL" id="AC073862">
    <property type="status" value="NOT_ANNOTATED_CDS"/>
    <property type="molecule type" value="Genomic_DNA"/>
</dbReference>
<feature type="domain" description="G-protein coupled receptors family 2 profile 2" evidence="6">
    <location>
        <begin position="16"/>
        <end position="260"/>
    </location>
</feature>
<gene>
    <name evidence="7" type="primary">ADGRD1</name>
</gene>
<dbReference type="PRINTS" id="PR00249">
    <property type="entry name" value="GPCRSECRETIN"/>
</dbReference>
<dbReference type="PROSITE" id="PS50261">
    <property type="entry name" value="G_PROTEIN_RECEP_F2_4"/>
    <property type="match status" value="1"/>
</dbReference>
<dbReference type="GO" id="GO:0004930">
    <property type="term" value="F:G protein-coupled receptor activity"/>
    <property type="evidence" value="ECO:0007669"/>
    <property type="project" value="InterPro"/>
</dbReference>
<dbReference type="Ensembl" id="ENST00000446583.6">
    <property type="protein sequence ID" value="ENSP00000482235.1"/>
    <property type="gene ID" value="ENSG00000111452.13"/>
</dbReference>
<feature type="transmembrane region" description="Helical" evidence="5">
    <location>
        <begin position="236"/>
        <end position="259"/>
    </location>
</feature>
<evidence type="ECO:0000256" key="2">
    <source>
        <dbReference type="ARBA" id="ARBA00022692"/>
    </source>
</evidence>
<reference evidence="7 8" key="2">
    <citation type="journal article" date="2004" name="Nature">
        <title>Finishing the euchromatic sequence of the human genome.</title>
        <authorList>
            <consortium name="International Human Genome Sequencing Consortium"/>
        </authorList>
    </citation>
    <scope>NUCLEOTIDE SEQUENCE [LARGE SCALE GENOMIC DNA]</scope>
</reference>
<dbReference type="Ensembl" id="ENST00000446583.6">
    <property type="protein sequence ID" value="ENSP00000482235.1"/>
    <property type="gene ID" value="ENSG00000111452.14"/>
</dbReference>
<evidence type="ECO:0000256" key="4">
    <source>
        <dbReference type="ARBA" id="ARBA00023136"/>
    </source>
</evidence>
<dbReference type="GeneTree" id="ENSGT00940000159783"/>
<dbReference type="OrthoDB" id="347083at2759"/>
<evidence type="ECO:0000313" key="7">
    <source>
        <dbReference type="Ensembl" id="ENSP00000482235.1"/>
    </source>
</evidence>
<dbReference type="OpenTargets" id="ENSG00000111452"/>
<dbReference type="FunFam" id="1.20.1070.10:FF:000073">
    <property type="entry name" value="Adhesion G-protein coupled receptor D1"/>
    <property type="match status" value="1"/>
</dbReference>
<evidence type="ECO:0000256" key="5">
    <source>
        <dbReference type="SAM" id="Phobius"/>
    </source>
</evidence>
<dbReference type="PANTHER" id="PTHR12011:SF216">
    <property type="entry name" value="ADHESION G-PROTEIN COUPLED RECEPTOR D1"/>
    <property type="match status" value="1"/>
</dbReference>
<reference evidence="7" key="5">
    <citation type="submission" date="2025-09" db="UniProtKB">
        <authorList>
            <consortium name="Ensembl"/>
        </authorList>
    </citation>
    <scope>IDENTIFICATION</scope>
</reference>
<dbReference type="InterPro" id="IPR017981">
    <property type="entry name" value="GPCR_2-like_7TM"/>
</dbReference>
<organism evidence="7 8">
    <name type="scientific">Homo sapiens</name>
    <name type="common">Human</name>
    <dbReference type="NCBI Taxonomy" id="9606"/>
    <lineage>
        <taxon>Eukaryota</taxon>
        <taxon>Metazoa</taxon>
        <taxon>Chordata</taxon>
        <taxon>Craniata</taxon>
        <taxon>Vertebrata</taxon>
        <taxon>Euteleostomi</taxon>
        <taxon>Mammalia</taxon>
        <taxon>Eutheria</taxon>
        <taxon>Euarchontoglires</taxon>
        <taxon>Primates</taxon>
        <taxon>Haplorrhini</taxon>
        <taxon>Catarrhini</taxon>
        <taxon>Hominidae</taxon>
        <taxon>Homo</taxon>
    </lineage>
</organism>
<dbReference type="InterPro" id="IPR017983">
    <property type="entry name" value="GPCR_2_secretin-like_CS"/>
</dbReference>
<evidence type="ECO:0000259" key="6">
    <source>
        <dbReference type="PROSITE" id="PS50261"/>
    </source>
</evidence>
<reference evidence="7 8" key="1">
    <citation type="journal article" date="2001" name="Nature">
        <title>Initial sequencing and analysis of the human genome.</title>
        <authorList>
            <consortium name="International Human Genome Sequencing Consortium"/>
            <person name="Lander E.S."/>
            <person name="Linton L.M."/>
            <person name="Birren B."/>
            <person name="Nusbaum C."/>
            <person name="Zody M.C."/>
            <person name="Baldwin J."/>
            <person name="Devon K."/>
            <person name="Dewar K."/>
            <person name="Doyle M."/>
            <person name="FitzHugh W."/>
            <person name="Funke R."/>
            <person name="Gage D."/>
            <person name="Harris K."/>
            <person name="Heaford A."/>
            <person name="Howland J."/>
            <person name="Kann L."/>
            <person name="Lehoczky J."/>
            <person name="LeVine R."/>
            <person name="McEwan P."/>
            <person name="McKernan K."/>
            <person name="Meldrim J."/>
            <person name="Mesirov J.P."/>
            <person name="Miranda C."/>
            <person name="Morris W."/>
            <person name="Naylor J."/>
            <person name="Raymond C."/>
            <person name="Rosetti M."/>
            <person name="Santos R."/>
            <person name="Sheridan A."/>
            <person name="Sougnez C."/>
            <person name="Stange-Thomann N."/>
            <person name="Stojanovic N."/>
            <person name="Subramanian A."/>
            <person name="Wyman D."/>
            <person name="Rogers J."/>
            <person name="Sulston J."/>
            <person name="Ainscough R."/>
            <person name="Beck S."/>
            <person name="Bentley D."/>
            <person name="Burton J."/>
            <person name="Clee C."/>
            <person name="Carter N."/>
            <person name="Coulson A."/>
            <person name="Deadman R."/>
            <person name="Deloukas P."/>
            <person name="Dunham A."/>
            <person name="Dunham I."/>
            <person name="Durbin R."/>
            <person name="French L."/>
            <person name="Grafham D."/>
            <person name="Gregory S."/>
            <person name="Hubbard T."/>
            <person name="Humphray S."/>
            <person name="Hunt A."/>
            <person name="Jones M."/>
            <person name="Lloyd C."/>
            <person name="McMurray A."/>
            <person name="Matthews L."/>
            <person name="Mercer S."/>
            <person name="Milne S."/>
            <person name="Mullikin J.C."/>
            <person name="Mungall A."/>
            <person name="Plumb R."/>
            <person name="Ross M."/>
            <person name="Shownkeen R."/>
            <person name="Sims S."/>
            <person name="Waterston R.H."/>
            <person name="Wilson R.K."/>
            <person name="Hillier L.W."/>
            <person name="McPherson J.D."/>
            <person name="Marra M.A."/>
            <person name="Mardis E.R."/>
            <person name="Fulton L.A."/>
            <person name="Chinwalla A.T."/>
            <person name="Pepin K.H."/>
            <person name="Gish W.R."/>
            <person name="Chissoe S.L."/>
            <person name="Wendl M.C."/>
            <person name="Delehaunty K.D."/>
            <person name="Miner T.L."/>
            <person name="Delehaunty A."/>
            <person name="Kramer J.B."/>
            <person name="Cook L.L."/>
            <person name="Fulton R.S."/>
            <person name="Johnson D.L."/>
            <person name="Minx P.J."/>
            <person name="Clifton S.W."/>
            <person name="Hawkins T."/>
            <person name="Branscomb E."/>
            <person name="Predki P."/>
            <person name="Richardson P."/>
            <person name="Wenning S."/>
            <person name="Slezak T."/>
            <person name="Doggett N."/>
            <person name="Cheng J.F."/>
            <person name="Olsen A."/>
            <person name="Lucas S."/>
            <person name="Elkin C."/>
            <person name="Uberbacher E."/>
            <person name="Frazier M."/>
            <person name="Gibbs R.A."/>
            <person name="Muzny D.M."/>
            <person name="Scherer S.E."/>
            <person name="Bouck J.B."/>
            <person name="Sodergren E.J."/>
            <person name="Worley K.C."/>
            <person name="Rives C.M."/>
            <person name="Gorrell J.H."/>
            <person name="Metzker M.L."/>
            <person name="Naylor S.L."/>
            <person name="Kucherlapati R.S."/>
            <person name="Nelson D.L."/>
            <person name="Weinstock G.M."/>
            <person name="Sakaki Y."/>
            <person name="Fujiyama A."/>
            <person name="Hattori M."/>
            <person name="Yada T."/>
            <person name="Toyoda A."/>
            <person name="Itoh T."/>
            <person name="Kawagoe C."/>
            <person name="Watanabe H."/>
            <person name="Totoki Y."/>
            <person name="Taylor T."/>
            <person name="Weissenbach J."/>
            <person name="Heilig R."/>
            <person name="Saurin W."/>
            <person name="Artiguenave F."/>
            <person name="Brottier P."/>
            <person name="Bruls T."/>
            <person name="Pelletier E."/>
            <person name="Robert C."/>
            <person name="Wincker P."/>
            <person name="Smith D.R."/>
            <person name="Doucette-Stamm L."/>
            <person name="Rubenfield M."/>
            <person name="Weinstock K."/>
            <person name="Lee H.M."/>
            <person name="Dubois J."/>
            <person name="Rosenthal A."/>
            <person name="Platzer M."/>
            <person name="Nyakatura G."/>
            <person name="Taudien S."/>
            <person name="Rump A."/>
            <person name="Yang H."/>
            <person name="Yu J."/>
            <person name="Wang J."/>
            <person name="Huang G."/>
            <person name="Gu J."/>
            <person name="Hood L."/>
            <person name="Rowen L."/>
            <person name="Madan A."/>
            <person name="Qin S."/>
            <person name="Davis R.W."/>
            <person name="Federspiel N.A."/>
            <person name="Abola A.P."/>
            <person name="Proctor M.J."/>
            <person name="Myers R.M."/>
            <person name="Schmutz J."/>
            <person name="Dickson M."/>
            <person name="Grimwood J."/>
            <person name="Cox D.R."/>
            <person name="Olson M.V."/>
            <person name="Kaul R."/>
            <person name="Raymond C."/>
            <person name="Shimizu N."/>
            <person name="Kawasaki K."/>
            <person name="Minoshima S."/>
            <person name="Evans G.A."/>
            <person name="Athanasiou M."/>
            <person name="Schultz R."/>
            <person name="Roe B.A."/>
            <person name="Chen F."/>
            <person name="Pan H."/>
            <person name="Ramser J."/>
            <person name="Lehrach H."/>
            <person name="Reinhardt R."/>
            <person name="McCombie W.R."/>
            <person name="de la Bastide M."/>
            <person name="Dedhia N."/>
            <person name="Blocker H."/>
            <person name="Hornischer K."/>
            <person name="Nordsiek G."/>
            <person name="Agarwala R."/>
            <person name="Aravind L."/>
            <person name="Bailey J.A."/>
            <person name="Bateman A."/>
            <person name="Batzoglou S."/>
            <person name="Birney E."/>
            <person name="Bork P."/>
            <person name="Brown D.G."/>
            <person name="Burge C.B."/>
            <person name="Cerutti L."/>
            <person name="Chen H.C."/>
            <person name="Church D."/>
            <person name="Clamp M."/>
            <person name="Copley R.R."/>
            <person name="Doerks T."/>
            <person name="Eddy S.R."/>
            <person name="Eichler E.E."/>
            <person name="Furey T.S."/>
            <person name="Galagan J."/>
            <person name="Gilbert J.G."/>
            <person name="Harmon C."/>
            <person name="Hayashizaki Y."/>
            <person name="Haussler D."/>
            <person name="Hermjakob H."/>
            <person name="Hokamp K."/>
            <person name="Jang W."/>
            <person name="Johnson L.S."/>
            <person name="Jones T.A."/>
            <person name="Kasif S."/>
            <person name="Kaspryzk A."/>
            <person name="Kennedy S."/>
            <person name="Kent W.J."/>
            <person name="Kitts P."/>
            <person name="Koonin E.V."/>
            <person name="Korf I."/>
            <person name="Kulp D."/>
            <person name="Lancet D."/>
            <person name="Lowe T.M."/>
            <person name="McLysaght A."/>
            <person name="Mikkelsen T."/>
            <person name="Moran J.V."/>
            <person name="Mulder N."/>
            <person name="Pollara V.J."/>
            <person name="Ponting C.P."/>
            <person name="Schuler G."/>
            <person name="Schultz J."/>
            <person name="Slater G."/>
            <person name="Smit A.F."/>
            <person name="Stupka E."/>
            <person name="Szustakowski J."/>
            <person name="Thierry-Mieg D."/>
            <person name="Thierry-Mieg J."/>
            <person name="Wagner L."/>
            <person name="Wallis J."/>
            <person name="Wheeler R."/>
            <person name="Williams A."/>
            <person name="Wolf Y.I."/>
            <person name="Wolfe K.H."/>
            <person name="Yang S.P."/>
            <person name="Yeh R.F."/>
            <person name="Collins F."/>
            <person name="Guyer M.S."/>
            <person name="Peterson J."/>
            <person name="Felsenfeld A."/>
            <person name="Wetterstrand K.A."/>
            <person name="Patrinos A."/>
            <person name="Morgan M.J."/>
            <person name="de Jong P."/>
            <person name="Catanese J.J."/>
            <person name="Osoegawa K."/>
            <person name="Shizuya H."/>
            <person name="Choi S."/>
            <person name="Chen Y.J."/>
        </authorList>
    </citation>
    <scope>NUCLEOTIDE SEQUENCE [LARGE SCALE GENOMIC DNA]</scope>
</reference>
<accession>A0A087WYZ5</accession>
<feature type="transmembrane region" description="Helical" evidence="5">
    <location>
        <begin position="87"/>
        <end position="112"/>
    </location>
</feature>
<dbReference type="GO" id="GO:0016020">
    <property type="term" value="C:membrane"/>
    <property type="evidence" value="ECO:0007669"/>
    <property type="project" value="UniProtKB-SubCell"/>
</dbReference>
<comment type="subcellular location">
    <subcellularLocation>
        <location evidence="1">Membrane</location>
        <topology evidence="1">Multi-pass membrane protein</topology>
    </subcellularLocation>
</comment>
<keyword evidence="9" id="KW-1267">Proteomics identification</keyword>
<dbReference type="PANTHER" id="PTHR12011">
    <property type="entry name" value="ADHESION G-PROTEIN COUPLED RECEPTOR"/>
    <property type="match status" value="1"/>
</dbReference>
<dbReference type="OMA" id="RHTSHVV"/>
<keyword evidence="3 5" id="KW-1133">Transmembrane helix</keyword>
<dbReference type="Bgee" id="ENSG00000111452">
    <property type="expression patterns" value="Expressed in cardiac muscle of right atrium and 131 other cell types or tissues"/>
</dbReference>
<protein>
    <submittedName>
        <fullName evidence="7">Adhesion G protein-coupled receptor D1</fullName>
    </submittedName>
</protein>
<keyword evidence="8" id="KW-1185">Reference proteome</keyword>
<dbReference type="Proteomes" id="UP000005640">
    <property type="component" value="Chromosome 12"/>
</dbReference>
<dbReference type="Gene3D" id="1.20.1070.10">
    <property type="entry name" value="Rhodopsin 7-helix transmembrane proteins"/>
    <property type="match status" value="1"/>
</dbReference>
<evidence type="ECO:0007829" key="9">
    <source>
        <dbReference type="PeptideAtlas" id="A0A087WYZ5"/>
    </source>
</evidence>